<name>A0ABR2C671_9ROSI</name>
<protein>
    <recommendedName>
        <fullName evidence="1">F-box domain-containing protein</fullName>
    </recommendedName>
</protein>
<feature type="domain" description="F-box" evidence="1">
    <location>
        <begin position="14"/>
        <end position="54"/>
    </location>
</feature>
<sequence>MAKQAKYEGLLDSLPDSIICHILSFLPTRDAVRTSVLSPMWRHLFTLSISKLDVNDCLPEPEVSAEGIESFKKFMDRHPANLQSSVYLLVAGDTKIGYRRRCMEVPTNVCLPNLRTLRLSSIDFVYGCSLLGLISGCPVLEDLGVFACSIDGASELNIHSLSLKRLALDFQHLHLVHSDGFDWLIDAPSLVYFKYIRRGGRGYAMRNMESLEKADITIFNFNNVDRERSAALLQGICNVQVLHLFIIDQDAPLIRTPTDPVLAFNKLLKLRFKNHGDRRTLSVTWMLEFLYRAPNLKTLILDLADADGVSESLPEQVPSCLLYGLKEIRIVSFKGETDTHMLKLKDEVSMDHCN</sequence>
<dbReference type="EMBL" id="JBBPBM010000065">
    <property type="protein sequence ID" value="KAK8514914.1"/>
    <property type="molecule type" value="Genomic_DNA"/>
</dbReference>
<accession>A0ABR2C671</accession>
<dbReference type="Proteomes" id="UP001472677">
    <property type="component" value="Unassembled WGS sequence"/>
</dbReference>
<organism evidence="2 3">
    <name type="scientific">Hibiscus sabdariffa</name>
    <name type="common">roselle</name>
    <dbReference type="NCBI Taxonomy" id="183260"/>
    <lineage>
        <taxon>Eukaryota</taxon>
        <taxon>Viridiplantae</taxon>
        <taxon>Streptophyta</taxon>
        <taxon>Embryophyta</taxon>
        <taxon>Tracheophyta</taxon>
        <taxon>Spermatophyta</taxon>
        <taxon>Magnoliopsida</taxon>
        <taxon>eudicotyledons</taxon>
        <taxon>Gunneridae</taxon>
        <taxon>Pentapetalae</taxon>
        <taxon>rosids</taxon>
        <taxon>malvids</taxon>
        <taxon>Malvales</taxon>
        <taxon>Malvaceae</taxon>
        <taxon>Malvoideae</taxon>
        <taxon>Hibiscus</taxon>
    </lineage>
</organism>
<dbReference type="PANTHER" id="PTHR31900:SF27">
    <property type="entry name" value="FBD DOMAIN-CONTAINING PROTEIN"/>
    <property type="match status" value="1"/>
</dbReference>
<evidence type="ECO:0000313" key="3">
    <source>
        <dbReference type="Proteomes" id="UP001472677"/>
    </source>
</evidence>
<dbReference type="InterPro" id="IPR050232">
    <property type="entry name" value="FBL13/AtMIF1-like"/>
</dbReference>
<gene>
    <name evidence="2" type="ORF">V6N12_001079</name>
</gene>
<comment type="caution">
    <text evidence="2">The sequence shown here is derived from an EMBL/GenBank/DDBJ whole genome shotgun (WGS) entry which is preliminary data.</text>
</comment>
<dbReference type="SUPFAM" id="SSF52047">
    <property type="entry name" value="RNI-like"/>
    <property type="match status" value="1"/>
</dbReference>
<dbReference type="InterPro" id="IPR001810">
    <property type="entry name" value="F-box_dom"/>
</dbReference>
<reference evidence="2 3" key="1">
    <citation type="journal article" date="2024" name="G3 (Bethesda)">
        <title>Genome assembly of Hibiscus sabdariffa L. provides insights into metabolisms of medicinal natural products.</title>
        <authorList>
            <person name="Kim T."/>
        </authorList>
    </citation>
    <scope>NUCLEOTIDE SEQUENCE [LARGE SCALE GENOMIC DNA]</scope>
    <source>
        <strain evidence="2">TK-2024</strain>
        <tissue evidence="2">Old leaves</tissue>
    </source>
</reference>
<dbReference type="InterPro" id="IPR036047">
    <property type="entry name" value="F-box-like_dom_sf"/>
</dbReference>
<dbReference type="InterPro" id="IPR053781">
    <property type="entry name" value="F-box_AtFBL13-like"/>
</dbReference>
<keyword evidence="3" id="KW-1185">Reference proteome</keyword>
<dbReference type="SUPFAM" id="SSF81383">
    <property type="entry name" value="F-box domain"/>
    <property type="match status" value="1"/>
</dbReference>
<dbReference type="CDD" id="cd22160">
    <property type="entry name" value="F-box_AtFBL13-like"/>
    <property type="match status" value="1"/>
</dbReference>
<dbReference type="Pfam" id="PF00646">
    <property type="entry name" value="F-box"/>
    <property type="match status" value="1"/>
</dbReference>
<dbReference type="InterPro" id="IPR055411">
    <property type="entry name" value="LRR_FXL15/At3g58940/PEG3-like"/>
</dbReference>
<dbReference type="Gene3D" id="3.80.10.10">
    <property type="entry name" value="Ribonuclease Inhibitor"/>
    <property type="match status" value="1"/>
</dbReference>
<evidence type="ECO:0000259" key="1">
    <source>
        <dbReference type="SMART" id="SM00256"/>
    </source>
</evidence>
<dbReference type="Pfam" id="PF24758">
    <property type="entry name" value="LRR_At5g56370"/>
    <property type="match status" value="1"/>
</dbReference>
<dbReference type="InterPro" id="IPR032675">
    <property type="entry name" value="LRR_dom_sf"/>
</dbReference>
<dbReference type="SMART" id="SM00256">
    <property type="entry name" value="FBOX"/>
    <property type="match status" value="1"/>
</dbReference>
<evidence type="ECO:0000313" key="2">
    <source>
        <dbReference type="EMBL" id="KAK8514914.1"/>
    </source>
</evidence>
<dbReference type="PANTHER" id="PTHR31900">
    <property type="entry name" value="F-BOX/RNI SUPERFAMILY PROTEIN-RELATED"/>
    <property type="match status" value="1"/>
</dbReference>
<dbReference type="Gene3D" id="1.20.1280.50">
    <property type="match status" value="1"/>
</dbReference>
<proteinExistence type="predicted"/>